<dbReference type="SUPFAM" id="SSF48726">
    <property type="entry name" value="Immunoglobulin"/>
    <property type="match status" value="2"/>
</dbReference>
<dbReference type="Pfam" id="PF07686">
    <property type="entry name" value="V-set"/>
    <property type="match status" value="2"/>
</dbReference>
<evidence type="ECO:0000256" key="4">
    <source>
        <dbReference type="ARBA" id="ARBA00022859"/>
    </source>
</evidence>
<dbReference type="InterPro" id="IPR007110">
    <property type="entry name" value="Ig-like_dom"/>
</dbReference>
<proteinExistence type="predicted"/>
<evidence type="ECO:0000313" key="11">
    <source>
        <dbReference type="Proteomes" id="UP000515150"/>
    </source>
</evidence>
<keyword evidence="8" id="KW-0812">Transmembrane</keyword>
<dbReference type="InterPro" id="IPR013783">
    <property type="entry name" value="Ig-like_fold"/>
</dbReference>
<keyword evidence="7" id="KW-0325">Glycoprotein</keyword>
<dbReference type="InterPro" id="IPR003598">
    <property type="entry name" value="Ig_sub2"/>
</dbReference>
<protein>
    <submittedName>
        <fullName evidence="12">Uncharacterized protein LOC114851319</fullName>
    </submittedName>
</protein>
<dbReference type="PROSITE" id="PS50835">
    <property type="entry name" value="IG_LIKE"/>
    <property type="match status" value="2"/>
</dbReference>
<feature type="chain" id="PRO_5028102119" evidence="9">
    <location>
        <begin position="24"/>
        <end position="351"/>
    </location>
</feature>
<dbReference type="PANTHER" id="PTHR19433">
    <property type="entry name" value="T-CELL RECEPTOR ALPHA CHAIN V REGION-RELATED"/>
    <property type="match status" value="1"/>
</dbReference>
<keyword evidence="6" id="KW-1015">Disulfide bond</keyword>
<dbReference type="GO" id="GO:0002376">
    <property type="term" value="P:immune system process"/>
    <property type="evidence" value="ECO:0007669"/>
    <property type="project" value="UniProtKB-KW"/>
</dbReference>
<dbReference type="KEGG" id="bspl:114851319"/>
<feature type="domain" description="Ig-like" evidence="10">
    <location>
        <begin position="147"/>
        <end position="237"/>
    </location>
</feature>
<dbReference type="Gene3D" id="2.60.40.10">
    <property type="entry name" value="Immunoglobulins"/>
    <property type="match status" value="2"/>
</dbReference>
<evidence type="ECO:0000256" key="2">
    <source>
        <dbReference type="ARBA" id="ARBA00022475"/>
    </source>
</evidence>
<evidence type="ECO:0000256" key="3">
    <source>
        <dbReference type="ARBA" id="ARBA00022729"/>
    </source>
</evidence>
<dbReference type="GeneID" id="114851319"/>
<dbReference type="SMART" id="SM00408">
    <property type="entry name" value="IGc2"/>
    <property type="match status" value="1"/>
</dbReference>
<evidence type="ECO:0000256" key="5">
    <source>
        <dbReference type="ARBA" id="ARBA00023136"/>
    </source>
</evidence>
<evidence type="ECO:0000256" key="6">
    <source>
        <dbReference type="ARBA" id="ARBA00023157"/>
    </source>
</evidence>
<dbReference type="RefSeq" id="XP_028998916.1">
    <property type="nucleotide sequence ID" value="XM_029143083.3"/>
</dbReference>
<dbReference type="InterPro" id="IPR003599">
    <property type="entry name" value="Ig_sub"/>
</dbReference>
<dbReference type="SMART" id="SM00409">
    <property type="entry name" value="IG"/>
    <property type="match status" value="2"/>
</dbReference>
<name>A0A6P7LVT4_BETSP</name>
<evidence type="ECO:0000256" key="8">
    <source>
        <dbReference type="SAM" id="Phobius"/>
    </source>
</evidence>
<comment type="subcellular location">
    <subcellularLocation>
        <location evidence="1">Cell membrane</location>
    </subcellularLocation>
</comment>
<dbReference type="SMART" id="SM00406">
    <property type="entry name" value="IGv"/>
    <property type="match status" value="1"/>
</dbReference>
<reference evidence="12" key="1">
    <citation type="submission" date="2025-08" db="UniProtKB">
        <authorList>
            <consortium name="RefSeq"/>
        </authorList>
    </citation>
    <scope>IDENTIFICATION</scope>
</reference>
<dbReference type="InterPro" id="IPR013106">
    <property type="entry name" value="Ig_V-set"/>
</dbReference>
<organism evidence="11 12">
    <name type="scientific">Betta splendens</name>
    <name type="common">Siamese fighting fish</name>
    <dbReference type="NCBI Taxonomy" id="158456"/>
    <lineage>
        <taxon>Eukaryota</taxon>
        <taxon>Metazoa</taxon>
        <taxon>Chordata</taxon>
        <taxon>Craniata</taxon>
        <taxon>Vertebrata</taxon>
        <taxon>Euteleostomi</taxon>
        <taxon>Actinopterygii</taxon>
        <taxon>Neopterygii</taxon>
        <taxon>Teleostei</taxon>
        <taxon>Neoteleostei</taxon>
        <taxon>Acanthomorphata</taxon>
        <taxon>Anabantaria</taxon>
        <taxon>Anabantiformes</taxon>
        <taxon>Anabantoidei</taxon>
        <taxon>Osphronemidae</taxon>
        <taxon>Betta</taxon>
    </lineage>
</organism>
<dbReference type="OrthoDB" id="6370831at2759"/>
<evidence type="ECO:0000256" key="9">
    <source>
        <dbReference type="SAM" id="SignalP"/>
    </source>
</evidence>
<dbReference type="GO" id="GO:0009617">
    <property type="term" value="P:response to bacterium"/>
    <property type="evidence" value="ECO:0007669"/>
    <property type="project" value="TreeGrafter"/>
</dbReference>
<keyword evidence="8" id="KW-1133">Transmembrane helix</keyword>
<keyword evidence="5 8" id="KW-0472">Membrane</keyword>
<keyword evidence="4" id="KW-0391">Immunity</keyword>
<feature type="domain" description="Ig-like" evidence="10">
    <location>
        <begin position="39"/>
        <end position="121"/>
    </location>
</feature>
<dbReference type="InterPro" id="IPR052051">
    <property type="entry name" value="TCR_complex_component"/>
</dbReference>
<evidence type="ECO:0000313" key="12">
    <source>
        <dbReference type="RefSeq" id="XP_028998916.1"/>
    </source>
</evidence>
<accession>A0A6P7LVT4</accession>
<dbReference type="Proteomes" id="UP000515150">
    <property type="component" value="Chromosome 2"/>
</dbReference>
<dbReference type="GO" id="GO:0005886">
    <property type="term" value="C:plasma membrane"/>
    <property type="evidence" value="ECO:0007669"/>
    <property type="project" value="UniProtKB-SubCell"/>
</dbReference>
<feature type="transmembrane region" description="Helical" evidence="8">
    <location>
        <begin position="262"/>
        <end position="285"/>
    </location>
</feature>
<dbReference type="PANTHER" id="PTHR19433:SF127">
    <property type="entry name" value="NITR9"/>
    <property type="match status" value="1"/>
</dbReference>
<keyword evidence="3 9" id="KW-0732">Signal</keyword>
<keyword evidence="2" id="KW-1003">Cell membrane</keyword>
<dbReference type="InParanoid" id="A0A6P7LVT4"/>
<dbReference type="AlphaFoldDB" id="A0A6P7LVT4"/>
<feature type="signal peptide" evidence="9">
    <location>
        <begin position="1"/>
        <end position="23"/>
    </location>
</feature>
<dbReference type="InterPro" id="IPR036179">
    <property type="entry name" value="Ig-like_dom_sf"/>
</dbReference>
<evidence type="ECO:0000256" key="7">
    <source>
        <dbReference type="ARBA" id="ARBA00023180"/>
    </source>
</evidence>
<sequence>MTPADFLFCLTCLFVGELGHTAALKFSTSVFQDTGFKSVKTGENLTLHCFSESDVAARFYWYKQTLGQTLRLISSFYKFDNNATFYNELYNNPRFTLVTDSGKNHLTIADLQVSDSATYYCGSSYSYKFQFADGVTVNVHGADSSIPFLVHQSVSGSIQPGGSVTLNCTVQTGTCDGQHSVYWFKDSVEARPGFIYTHGDRNDQCERKPDTQTHTCVYDLPVNNLSLSHSGTLYCAVASCGHILFGEEPKQSFEDRVPSYDLVVYLLSGALGFTVILSVLLTFLLCKIKETNICQCTASPSKVSTSSTTNSEIQPNKETVHYAAIRQQTTRRSKRQENNCESHCVYSNIKE</sequence>
<evidence type="ECO:0000259" key="10">
    <source>
        <dbReference type="PROSITE" id="PS50835"/>
    </source>
</evidence>
<evidence type="ECO:0000256" key="1">
    <source>
        <dbReference type="ARBA" id="ARBA00004236"/>
    </source>
</evidence>
<gene>
    <name evidence="12" type="primary">LOC114851319</name>
</gene>
<keyword evidence="11" id="KW-1185">Reference proteome</keyword>